<dbReference type="GO" id="GO:0016787">
    <property type="term" value="F:hydrolase activity"/>
    <property type="evidence" value="ECO:0007669"/>
    <property type="project" value="UniProtKB-KW"/>
</dbReference>
<protein>
    <submittedName>
        <fullName evidence="1">Glycoside hydrolase family protein Chb</fullName>
    </submittedName>
</protein>
<name>D5SKQ7_STRCL</name>
<keyword evidence="1" id="KW-0614">Plasmid</keyword>
<dbReference type="Gene3D" id="2.60.40.2700">
    <property type="match status" value="1"/>
</dbReference>
<dbReference type="EMBL" id="CM000914">
    <property type="protein sequence ID" value="EFG04500.2"/>
    <property type="molecule type" value="Genomic_DNA"/>
</dbReference>
<dbReference type="AlphaFoldDB" id="D5SKQ7"/>
<proteinExistence type="predicted"/>
<keyword evidence="2" id="KW-1185">Reference proteome</keyword>
<keyword evidence="1" id="KW-0378">Hydrolase</keyword>
<gene>
    <name evidence="1" type="ORF">SCLAV_p1013</name>
</gene>
<accession>D5SKQ7</accession>
<dbReference type="RefSeq" id="WP_003963405.1">
    <property type="nucleotide sequence ID" value="NZ_CM000914.1"/>
</dbReference>
<organism evidence="1 2">
    <name type="scientific">Streptomyces clavuligerus</name>
    <dbReference type="NCBI Taxonomy" id="1901"/>
    <lineage>
        <taxon>Bacteria</taxon>
        <taxon>Bacillati</taxon>
        <taxon>Actinomycetota</taxon>
        <taxon>Actinomycetes</taxon>
        <taxon>Kitasatosporales</taxon>
        <taxon>Streptomycetaceae</taxon>
        <taxon>Streptomyces</taxon>
    </lineage>
</organism>
<dbReference type="GeneID" id="93734103"/>
<dbReference type="Proteomes" id="UP000002357">
    <property type="component" value="Plasmid pSCL4"/>
</dbReference>
<evidence type="ECO:0000313" key="1">
    <source>
        <dbReference type="EMBL" id="EFG04500.2"/>
    </source>
</evidence>
<reference evidence="1 2" key="1">
    <citation type="journal article" date="2010" name="Genome Biol. Evol.">
        <title>The sequence of a 1.8-mb bacterial linear plasmid reveals a rich evolutionary reservoir of secondary metabolic pathways.</title>
        <authorList>
            <person name="Medema M.H."/>
            <person name="Trefzer A."/>
            <person name="Kovalchuk A."/>
            <person name="van den Berg M."/>
            <person name="Mueller U."/>
            <person name="Heijne W."/>
            <person name="Wu L."/>
            <person name="Alam M.T."/>
            <person name="Ronning C.M."/>
            <person name="Nierman W.C."/>
            <person name="Bovenberg R.A.L."/>
            <person name="Breitling R."/>
            <person name="Takano E."/>
        </authorList>
    </citation>
    <scope>NUCLEOTIDE SEQUENCE [LARGE SCALE GENOMIC DNA]</scope>
    <source>
        <strain evidence="2">ATCC 27064 / DSM 738 / JCM 4710 / NBRC 13307 / NCIMB 12785 / NRRL 3585 / VKM Ac-602</strain>
        <plasmid evidence="1">pSCL4</plasmid>
    </source>
</reference>
<geneLocation type="plasmid" evidence="1 2">
    <name>pSCL4</name>
</geneLocation>
<sequence length="75" mass="7835">MGRKLTAAPGAWSPAPSSYRYQWYADGRTIAGATASALTLKSAERGKRITVRVTALRTGHDNGTATSGPTAAVTR</sequence>
<dbReference type="OrthoDB" id="614750at2"/>
<dbReference type="eggNOG" id="COG2340">
    <property type="taxonomic scope" value="Bacteria"/>
</dbReference>
<evidence type="ECO:0000313" key="2">
    <source>
        <dbReference type="Proteomes" id="UP000002357"/>
    </source>
</evidence>